<sequence length="217" mass="24474">MSLPAYHRWPLSRMSERGSTAAAERTQRTRNAWQTLSKWQEAWDPVEEGPMDAPTDPKHQSVDREEARRAELPPHAALTRGKASSKHHSQRYDHNQSAHARSAPHPSRTRSTCSITARRFSEEKREDYITTLPAPRGHDAGKTPPGSCSRKKSYARREMRSDKSFRQWSEAHTVARNASNEFVARAKSPANFSRPRGGAHATVEIHGVKRSAILDPP</sequence>
<reference evidence="2 3" key="1">
    <citation type="submission" date="2020-02" db="EMBL/GenBank/DDBJ databases">
        <authorList>
            <person name="Ferguson B K."/>
        </authorList>
    </citation>
    <scope>NUCLEOTIDE SEQUENCE [LARGE SCALE GENOMIC DNA]</scope>
</reference>
<gene>
    <name evidence="2" type="ORF">TBRA_LOCUS599</name>
</gene>
<dbReference type="EMBL" id="CADCXV010000143">
    <property type="protein sequence ID" value="CAB0028425.1"/>
    <property type="molecule type" value="Genomic_DNA"/>
</dbReference>
<feature type="compositionally biased region" description="Basic and acidic residues" evidence="1">
    <location>
        <begin position="55"/>
        <end position="72"/>
    </location>
</feature>
<feature type="compositionally biased region" description="Basic and acidic residues" evidence="1">
    <location>
        <begin position="155"/>
        <end position="164"/>
    </location>
</feature>
<feature type="non-terminal residue" evidence="2">
    <location>
        <position position="217"/>
    </location>
</feature>
<dbReference type="Proteomes" id="UP000479190">
    <property type="component" value="Unassembled WGS sequence"/>
</dbReference>
<accession>A0A6H5HZJ8</accession>
<evidence type="ECO:0000256" key="1">
    <source>
        <dbReference type="SAM" id="MobiDB-lite"/>
    </source>
</evidence>
<evidence type="ECO:0000313" key="2">
    <source>
        <dbReference type="EMBL" id="CAB0028425.1"/>
    </source>
</evidence>
<protein>
    <submittedName>
        <fullName evidence="2">Uncharacterized protein</fullName>
    </submittedName>
</protein>
<feature type="compositionally biased region" description="Polar residues" evidence="1">
    <location>
        <begin position="29"/>
        <end position="38"/>
    </location>
</feature>
<evidence type="ECO:0000313" key="3">
    <source>
        <dbReference type="Proteomes" id="UP000479190"/>
    </source>
</evidence>
<dbReference type="AlphaFoldDB" id="A0A6H5HZJ8"/>
<name>A0A6H5HZJ8_9HYME</name>
<feature type="region of interest" description="Disordered" evidence="1">
    <location>
        <begin position="1"/>
        <end position="164"/>
    </location>
</feature>
<proteinExistence type="predicted"/>
<keyword evidence="3" id="KW-1185">Reference proteome</keyword>
<organism evidence="2 3">
    <name type="scientific">Trichogramma brassicae</name>
    <dbReference type="NCBI Taxonomy" id="86971"/>
    <lineage>
        <taxon>Eukaryota</taxon>
        <taxon>Metazoa</taxon>
        <taxon>Ecdysozoa</taxon>
        <taxon>Arthropoda</taxon>
        <taxon>Hexapoda</taxon>
        <taxon>Insecta</taxon>
        <taxon>Pterygota</taxon>
        <taxon>Neoptera</taxon>
        <taxon>Endopterygota</taxon>
        <taxon>Hymenoptera</taxon>
        <taxon>Apocrita</taxon>
        <taxon>Proctotrupomorpha</taxon>
        <taxon>Chalcidoidea</taxon>
        <taxon>Trichogrammatidae</taxon>
        <taxon>Trichogramma</taxon>
    </lineage>
</organism>
<feature type="compositionally biased region" description="Basic and acidic residues" evidence="1">
    <location>
        <begin position="119"/>
        <end position="128"/>
    </location>
</feature>